<dbReference type="Proteomes" id="UP000091979">
    <property type="component" value="Unassembled WGS sequence"/>
</dbReference>
<reference evidence="1 2" key="1">
    <citation type="submission" date="2015-01" db="EMBL/GenBank/DDBJ databases">
        <title>Desulfovibrio sp. JC271 draft genome sequence.</title>
        <authorList>
            <person name="Shivani Y."/>
            <person name="Subhash Y."/>
            <person name="Sasikala C."/>
            <person name="Ramana C.V."/>
        </authorList>
    </citation>
    <scope>NUCLEOTIDE SEQUENCE [LARGE SCALE GENOMIC DNA]</scope>
    <source>
        <strain evidence="1 2">JC271</strain>
    </source>
</reference>
<sequence>MHKLLELAALAIIFTICAKLDDKSYGTFVQNIAYSTASACIFYLVFNTIPSGIQTFRRTKKYITNIVKLFRCCTAFDRYLTIVDDNVFIGNDGGHSTQFFKINSADATPYLFKGTINRRGYGHPNEVTIKLCEAMLEIINEIERLEIRINPEVVACLNKIRDRIEYQINSPKGQKQPQNFRSFAWRRMEEIYSILSSHLFFNYLLHNEAKENQLKFSIKS</sequence>
<accession>A0A1B7XMP8</accession>
<evidence type="ECO:0000313" key="2">
    <source>
        <dbReference type="Proteomes" id="UP000091979"/>
    </source>
</evidence>
<protein>
    <submittedName>
        <fullName evidence="1">Uncharacterized protein</fullName>
    </submittedName>
</protein>
<dbReference type="EMBL" id="JXMS01000002">
    <property type="protein sequence ID" value="OBQ56788.1"/>
    <property type="molecule type" value="Genomic_DNA"/>
</dbReference>
<keyword evidence="2" id="KW-1185">Reference proteome</keyword>
<proteinExistence type="predicted"/>
<comment type="caution">
    <text evidence="1">The sequence shown here is derived from an EMBL/GenBank/DDBJ whole genome shotgun (WGS) entry which is preliminary data.</text>
</comment>
<dbReference type="AlphaFoldDB" id="A0A1B7XMP8"/>
<dbReference type="RefSeq" id="WP_066851853.1">
    <property type="nucleotide sequence ID" value="NZ_JXMS01000002.1"/>
</dbReference>
<dbReference type="PATRIC" id="fig|1560234.3.peg.1182"/>
<organism evidence="1 2">
    <name type="scientific">Halodesulfovibrio spirochaetisodalis</name>
    <dbReference type="NCBI Taxonomy" id="1560234"/>
    <lineage>
        <taxon>Bacteria</taxon>
        <taxon>Pseudomonadati</taxon>
        <taxon>Thermodesulfobacteriota</taxon>
        <taxon>Desulfovibrionia</taxon>
        <taxon>Desulfovibrionales</taxon>
        <taxon>Desulfovibrionaceae</taxon>
        <taxon>Halodesulfovibrio</taxon>
    </lineage>
</organism>
<evidence type="ECO:0000313" key="1">
    <source>
        <dbReference type="EMBL" id="OBQ56788.1"/>
    </source>
</evidence>
<dbReference type="STRING" id="1560234.SP90_01545"/>
<name>A0A1B7XMP8_9BACT</name>
<gene>
    <name evidence="1" type="ORF">SP90_01545</name>
</gene>